<dbReference type="GO" id="GO:0055085">
    <property type="term" value="P:transmembrane transport"/>
    <property type="evidence" value="ECO:0007669"/>
    <property type="project" value="InterPro"/>
</dbReference>
<dbReference type="Proteomes" id="UP000281547">
    <property type="component" value="Unassembled WGS sequence"/>
</dbReference>
<keyword evidence="12" id="KW-1185">Reference proteome</keyword>
<accession>A0A433XK92</accession>
<dbReference type="PANTHER" id="PTHR30578">
    <property type="entry name" value="ELECTRON TRANSPORT COMPLEX PROTEIN RNFD"/>
    <property type="match status" value="1"/>
</dbReference>
<evidence type="ECO:0000256" key="5">
    <source>
        <dbReference type="ARBA" id="ARBA00022692"/>
    </source>
</evidence>
<comment type="caution">
    <text evidence="11">The sequence shown here is derived from an EMBL/GenBank/DDBJ whole genome shotgun (WGS) entry which is preliminary data.</text>
</comment>
<dbReference type="AlphaFoldDB" id="A0A433XK92"/>
<dbReference type="InterPro" id="IPR004338">
    <property type="entry name" value="NqrB/RnfD"/>
</dbReference>
<keyword evidence="5 10" id="KW-0812">Transmembrane</keyword>
<keyword evidence="3" id="KW-0285">Flavoprotein</keyword>
<sequence>MARSARALARARHRRPHPQRASRARGPARHPAHPAAARHQRRGCRNRAAPRRPRARGRRSRPPHPYRWRGDQLSRPPAADARTHGGDRVIPLLPALARLAPPHGQLPALLGLALPMAFVLFAEGGGLLLRVGLLLAVIVGWQVLFARIRGQHFGLEGMTAAILVGLLVPPASPLYQLVLAISFGIVIGQLVFGGHGRNILHPSVVTLAFLIFSFAAEGYGQGPDLPLFALVPAFVLLLGSGQANWRILAGALFSLLGLSLLGIGDLPGLMGSGLFWLGLLYFAADPVASAATNPGRLAHGLLFGLLAGLFATAGSILSAIVFAALMAGIFAPLLDQGAITVNILRRSRRHG</sequence>
<evidence type="ECO:0008006" key="13">
    <source>
        <dbReference type="Google" id="ProtNLM"/>
    </source>
</evidence>
<feature type="transmembrane region" description="Helical" evidence="10">
    <location>
        <begin position="199"/>
        <end position="219"/>
    </location>
</feature>
<evidence type="ECO:0000256" key="4">
    <source>
        <dbReference type="ARBA" id="ARBA00022643"/>
    </source>
</evidence>
<evidence type="ECO:0000256" key="6">
    <source>
        <dbReference type="ARBA" id="ARBA00022967"/>
    </source>
</evidence>
<evidence type="ECO:0000313" key="11">
    <source>
        <dbReference type="EMBL" id="RUT34490.1"/>
    </source>
</evidence>
<keyword evidence="4" id="KW-0288">FMN</keyword>
<name>A0A433XK92_9HYPH</name>
<keyword evidence="2" id="KW-0597">Phosphoprotein</keyword>
<organism evidence="11 12">
    <name type="scientific">Arsenicitalea aurantiaca</name>
    <dbReference type="NCBI Taxonomy" id="1783274"/>
    <lineage>
        <taxon>Bacteria</taxon>
        <taxon>Pseudomonadati</taxon>
        <taxon>Pseudomonadota</taxon>
        <taxon>Alphaproteobacteria</taxon>
        <taxon>Hyphomicrobiales</taxon>
        <taxon>Devosiaceae</taxon>
        <taxon>Arsenicitalea</taxon>
    </lineage>
</organism>
<feature type="compositionally biased region" description="Basic residues" evidence="9">
    <location>
        <begin position="9"/>
        <end position="67"/>
    </location>
</feature>
<feature type="region of interest" description="Disordered" evidence="9">
    <location>
        <begin position="1"/>
        <end position="84"/>
    </location>
</feature>
<evidence type="ECO:0000256" key="1">
    <source>
        <dbReference type="ARBA" id="ARBA00022448"/>
    </source>
</evidence>
<reference evidence="11 12" key="1">
    <citation type="journal article" date="2016" name="Int. J. Syst. Evol. Microbiol.">
        <title>Arsenicitalea aurantiaca gen. nov., sp. nov., a new member of the family Hyphomicrobiaceae, isolated from high-arsenic sediment.</title>
        <authorList>
            <person name="Mu Y."/>
            <person name="Zhou L."/>
            <person name="Zeng X.C."/>
            <person name="Liu L."/>
            <person name="Pan Y."/>
            <person name="Chen X."/>
            <person name="Wang J."/>
            <person name="Li S."/>
            <person name="Li W.J."/>
            <person name="Wang Y."/>
        </authorList>
    </citation>
    <scope>NUCLEOTIDE SEQUENCE [LARGE SCALE GENOMIC DNA]</scope>
    <source>
        <strain evidence="11 12">42-50</strain>
    </source>
</reference>
<feature type="transmembrane region" description="Helical" evidence="10">
    <location>
        <begin position="225"/>
        <end position="245"/>
    </location>
</feature>
<keyword evidence="8 10" id="KW-0472">Membrane</keyword>
<evidence type="ECO:0000256" key="8">
    <source>
        <dbReference type="ARBA" id="ARBA00023136"/>
    </source>
</evidence>
<feature type="transmembrane region" description="Helical" evidence="10">
    <location>
        <begin position="301"/>
        <end position="334"/>
    </location>
</feature>
<proteinExistence type="predicted"/>
<dbReference type="EMBL" id="RZNJ01000001">
    <property type="protein sequence ID" value="RUT34490.1"/>
    <property type="molecule type" value="Genomic_DNA"/>
</dbReference>
<evidence type="ECO:0000256" key="9">
    <source>
        <dbReference type="SAM" id="MobiDB-lite"/>
    </source>
</evidence>
<feature type="transmembrane region" description="Helical" evidence="10">
    <location>
        <begin position="128"/>
        <end position="146"/>
    </location>
</feature>
<keyword evidence="7 10" id="KW-1133">Transmembrane helix</keyword>
<evidence type="ECO:0000256" key="3">
    <source>
        <dbReference type="ARBA" id="ARBA00022630"/>
    </source>
</evidence>
<evidence type="ECO:0000256" key="2">
    <source>
        <dbReference type="ARBA" id="ARBA00022553"/>
    </source>
</evidence>
<dbReference type="GO" id="GO:0005886">
    <property type="term" value="C:plasma membrane"/>
    <property type="evidence" value="ECO:0007669"/>
    <property type="project" value="TreeGrafter"/>
</dbReference>
<keyword evidence="6" id="KW-1278">Translocase</keyword>
<keyword evidence="1" id="KW-0813">Transport</keyword>
<dbReference type="PANTHER" id="PTHR30578:SF1">
    <property type="entry name" value="NA(+)-TRANSLOCATING NADH-QUINONE REDUCTASE SUBUNIT B"/>
    <property type="match status" value="1"/>
</dbReference>
<evidence type="ECO:0000256" key="7">
    <source>
        <dbReference type="ARBA" id="ARBA00022989"/>
    </source>
</evidence>
<feature type="transmembrane region" description="Helical" evidence="10">
    <location>
        <begin position="252"/>
        <end position="281"/>
    </location>
</feature>
<feature type="transmembrane region" description="Helical" evidence="10">
    <location>
        <begin position="174"/>
        <end position="192"/>
    </location>
</feature>
<evidence type="ECO:0000313" key="12">
    <source>
        <dbReference type="Proteomes" id="UP000281547"/>
    </source>
</evidence>
<protein>
    <recommendedName>
        <fullName evidence="13">NADH-quinone reductase</fullName>
    </recommendedName>
</protein>
<dbReference type="Pfam" id="PF03116">
    <property type="entry name" value="NQR2_RnfD_RnfE"/>
    <property type="match status" value="2"/>
</dbReference>
<evidence type="ECO:0000256" key="10">
    <source>
        <dbReference type="SAM" id="Phobius"/>
    </source>
</evidence>
<gene>
    <name evidence="11" type="ORF">EMQ25_00565</name>
</gene>